<dbReference type="PROSITE" id="PS50865">
    <property type="entry name" value="ZF_MYND_2"/>
    <property type="match status" value="1"/>
</dbReference>
<keyword evidence="1" id="KW-0479">Metal-binding</keyword>
<dbReference type="GO" id="GO:0008270">
    <property type="term" value="F:zinc ion binding"/>
    <property type="evidence" value="ECO:0007669"/>
    <property type="project" value="UniProtKB-KW"/>
</dbReference>
<dbReference type="InterPro" id="IPR002893">
    <property type="entry name" value="Znf_MYND"/>
</dbReference>
<dbReference type="PROSITE" id="PS01360">
    <property type="entry name" value="ZF_MYND_1"/>
    <property type="match status" value="1"/>
</dbReference>
<feature type="domain" description="MYND-type" evidence="5">
    <location>
        <begin position="37"/>
        <end position="76"/>
    </location>
</feature>
<evidence type="ECO:0000256" key="3">
    <source>
        <dbReference type="ARBA" id="ARBA00022833"/>
    </source>
</evidence>
<dbReference type="Pfam" id="PF01753">
    <property type="entry name" value="zf-MYND"/>
    <property type="match status" value="1"/>
</dbReference>
<proteinExistence type="predicted"/>
<evidence type="ECO:0000259" key="5">
    <source>
        <dbReference type="PROSITE" id="PS50865"/>
    </source>
</evidence>
<evidence type="ECO:0000256" key="4">
    <source>
        <dbReference type="PROSITE-ProRule" id="PRU00134"/>
    </source>
</evidence>
<dbReference type="Gene3D" id="6.10.140.2220">
    <property type="match status" value="1"/>
</dbReference>
<protein>
    <recommendedName>
        <fullName evidence="5">MYND-type domain-containing protein</fullName>
    </recommendedName>
</protein>
<accession>A0A1Z5KNE0</accession>
<evidence type="ECO:0000313" key="7">
    <source>
        <dbReference type="Proteomes" id="UP000198406"/>
    </source>
</evidence>
<gene>
    <name evidence="6" type="ORF">FisN_13Hu087</name>
</gene>
<evidence type="ECO:0000313" key="6">
    <source>
        <dbReference type="EMBL" id="GAX27806.1"/>
    </source>
</evidence>
<dbReference type="InParanoid" id="A0A1Z5KNE0"/>
<keyword evidence="7" id="KW-1185">Reference proteome</keyword>
<dbReference type="SUPFAM" id="SSF144232">
    <property type="entry name" value="HIT/MYND zinc finger-like"/>
    <property type="match status" value="1"/>
</dbReference>
<reference evidence="6 7" key="1">
    <citation type="journal article" date="2015" name="Plant Cell">
        <title>Oil accumulation by the oleaginous diatom Fistulifera solaris as revealed by the genome and transcriptome.</title>
        <authorList>
            <person name="Tanaka T."/>
            <person name="Maeda Y."/>
            <person name="Veluchamy A."/>
            <person name="Tanaka M."/>
            <person name="Abida H."/>
            <person name="Marechal E."/>
            <person name="Bowler C."/>
            <person name="Muto M."/>
            <person name="Sunaga Y."/>
            <person name="Tanaka M."/>
            <person name="Yoshino T."/>
            <person name="Taniguchi T."/>
            <person name="Fukuda Y."/>
            <person name="Nemoto M."/>
            <person name="Matsumoto M."/>
            <person name="Wong P.S."/>
            <person name="Aburatani S."/>
            <person name="Fujibuchi W."/>
        </authorList>
    </citation>
    <scope>NUCLEOTIDE SEQUENCE [LARGE SCALE GENOMIC DNA]</scope>
    <source>
        <strain evidence="6 7">JPCC DA0580</strain>
    </source>
</reference>
<organism evidence="6 7">
    <name type="scientific">Fistulifera solaris</name>
    <name type="common">Oleaginous diatom</name>
    <dbReference type="NCBI Taxonomy" id="1519565"/>
    <lineage>
        <taxon>Eukaryota</taxon>
        <taxon>Sar</taxon>
        <taxon>Stramenopiles</taxon>
        <taxon>Ochrophyta</taxon>
        <taxon>Bacillariophyta</taxon>
        <taxon>Bacillariophyceae</taxon>
        <taxon>Bacillariophycidae</taxon>
        <taxon>Naviculales</taxon>
        <taxon>Naviculaceae</taxon>
        <taxon>Fistulifera</taxon>
    </lineage>
</organism>
<sequence length="385" mass="44354">MHHGLYIKNFLRSLRATFAELPSYEGKDTHVQDTPWCAACHSRPVKGLLCCARCRTAWYCNRSCQKAHYKEHQDICLCLSKDQEHVEKLAIPLRSLRRDDDDSDDEPENVFEMQVGAFGQQEVTLPYMNSLRSLVTSFVVAAHEADIKQVWETTLAHALELQRLDAIGPQDIRCMTPFMLLNLNRDDDAFDFMRHWMKIDDHNFDVQTTLMIRYAAVQKGQWIYPRKTNSRFLDIFQECPDANDQNVPLGFLLALLAIKCRLLATYDVTCKSIDLAFATTGGKLIQEVQSEVTKMLFNETLMNIESQREQVERLVIMIHRNNPIMLPALLNPEPLVAKQYTWQGNSDGASEVFFLIFHCARCLIRVPGVRAMLEKRFGKCPSYEL</sequence>
<evidence type="ECO:0000256" key="2">
    <source>
        <dbReference type="ARBA" id="ARBA00022771"/>
    </source>
</evidence>
<comment type="caution">
    <text evidence="6">The sequence shown here is derived from an EMBL/GenBank/DDBJ whole genome shotgun (WGS) entry which is preliminary data.</text>
</comment>
<name>A0A1Z5KNE0_FISSO</name>
<evidence type="ECO:0000256" key="1">
    <source>
        <dbReference type="ARBA" id="ARBA00022723"/>
    </source>
</evidence>
<keyword evidence="3" id="KW-0862">Zinc</keyword>
<dbReference type="OrthoDB" id="188436at2759"/>
<dbReference type="EMBL" id="BDSP01000259">
    <property type="protein sequence ID" value="GAX27806.1"/>
    <property type="molecule type" value="Genomic_DNA"/>
</dbReference>
<dbReference type="AlphaFoldDB" id="A0A1Z5KNE0"/>
<dbReference type="Proteomes" id="UP000198406">
    <property type="component" value="Unassembled WGS sequence"/>
</dbReference>
<keyword evidence="2 4" id="KW-0863">Zinc-finger</keyword>